<feature type="transmembrane region" description="Helical" evidence="1">
    <location>
        <begin position="169"/>
        <end position="193"/>
    </location>
</feature>
<feature type="transmembrane region" description="Helical" evidence="1">
    <location>
        <begin position="78"/>
        <end position="98"/>
    </location>
</feature>
<feature type="transmembrane region" description="Helical" evidence="1">
    <location>
        <begin position="361"/>
        <end position="379"/>
    </location>
</feature>
<keyword evidence="1" id="KW-1133">Transmembrane helix</keyword>
<dbReference type="KEGG" id="add:HUW48_07720"/>
<dbReference type="RefSeq" id="WP_182415128.1">
    <property type="nucleotide sequence ID" value="NZ_CP055153.1"/>
</dbReference>
<evidence type="ECO:0000313" key="3">
    <source>
        <dbReference type="Proteomes" id="UP000514509"/>
    </source>
</evidence>
<organism evidence="2 3">
    <name type="scientific">Adhaeribacter radiodurans</name>
    <dbReference type="NCBI Taxonomy" id="2745197"/>
    <lineage>
        <taxon>Bacteria</taxon>
        <taxon>Pseudomonadati</taxon>
        <taxon>Bacteroidota</taxon>
        <taxon>Cytophagia</taxon>
        <taxon>Cytophagales</taxon>
        <taxon>Hymenobacteraceae</taxon>
        <taxon>Adhaeribacter</taxon>
    </lineage>
</organism>
<proteinExistence type="predicted"/>
<feature type="transmembrane region" description="Helical" evidence="1">
    <location>
        <begin position="385"/>
        <end position="405"/>
    </location>
</feature>
<dbReference type="Proteomes" id="UP000514509">
    <property type="component" value="Chromosome"/>
</dbReference>
<feature type="transmembrane region" description="Helical" evidence="1">
    <location>
        <begin position="6"/>
        <end position="31"/>
    </location>
</feature>
<keyword evidence="1" id="KW-0812">Transmembrane</keyword>
<keyword evidence="3" id="KW-1185">Reference proteome</keyword>
<protein>
    <recommendedName>
        <fullName evidence="4">Glycosyltransferase family 39 protein</fullName>
    </recommendedName>
</protein>
<evidence type="ECO:0000256" key="1">
    <source>
        <dbReference type="SAM" id="Phobius"/>
    </source>
</evidence>
<accession>A0A7L7L557</accession>
<evidence type="ECO:0008006" key="4">
    <source>
        <dbReference type="Google" id="ProtNLM"/>
    </source>
</evidence>
<feature type="transmembrane region" description="Helical" evidence="1">
    <location>
        <begin position="306"/>
        <end position="325"/>
    </location>
</feature>
<sequence>MKHSFYSGLISILVLTVLLFGATFWLIGCFYESNDDIILTFLLSGFSGMEPVTDLSLYLHGFSTLLSTLYQILPEWPWYGLGLYSLLFGISGLAFRFIYYVLNGKATQRFMYFTIILFYLANWYEHVFWFNYSRVAILLAGVASLNAWLDGKQKSSGFSKWRWGYGSLFFLALCIRPSFACFGIGLILPLYFLDSAFSRPALKRTILLLLPFLLAGFLFSGWLLLKSNPAQQEYQRLDILKSEVLDYHWCCPPPVSSSEKLLYTGIQNWFLADSNIRVFLQQQRPDWDYFVRNSLVPKLRLLLQEVIFNHFLALSFLLAHFLWLVKSKFTGKILYLSKYHLFFGVVLLLVGILFKIPPRVLTPAISLLLLVHLAVIPLGNKLDNVLLFFKLCGVLLLALQIYKIGHRSVWQQHRQKQSENIISDINSNYPGYVVATIGLENELRALSPFKNYTFQNQRVLFLTGWQTLDPHYSKYLQSLTGQDNILPALKTLHEREKVVVVSNAFMVAFLEAYYKHFYQITFQFTFIKPVPASAATEGLSYYKVEILND</sequence>
<reference evidence="2 3" key="2">
    <citation type="submission" date="2020-08" db="EMBL/GenBank/DDBJ databases">
        <title>Adhaeribacter dokdonensis sp. nov., isolated from the rhizosphere of Elymus tsukushiensis, a plant native to the Dokdo Islands, Republic of Korea.</title>
        <authorList>
            <person name="Ghim S.Y."/>
        </authorList>
    </citation>
    <scope>NUCLEOTIDE SEQUENCE [LARGE SCALE GENOMIC DNA]</scope>
    <source>
        <strain evidence="2 3">KUDC8001</strain>
    </source>
</reference>
<dbReference type="EMBL" id="CP055153">
    <property type="protein sequence ID" value="QMU27938.1"/>
    <property type="molecule type" value="Genomic_DNA"/>
</dbReference>
<feature type="transmembrane region" description="Helical" evidence="1">
    <location>
        <begin position="132"/>
        <end position="149"/>
    </location>
</feature>
<dbReference type="AlphaFoldDB" id="A0A7L7L557"/>
<name>A0A7L7L557_9BACT</name>
<keyword evidence="1" id="KW-0472">Membrane</keyword>
<feature type="transmembrane region" description="Helical" evidence="1">
    <location>
        <begin position="337"/>
        <end position="354"/>
    </location>
</feature>
<gene>
    <name evidence="2" type="ORF">HUW48_07720</name>
</gene>
<reference evidence="2 3" key="1">
    <citation type="submission" date="2020-06" db="EMBL/GenBank/DDBJ databases">
        <authorList>
            <person name="Hwang Y.J."/>
        </authorList>
    </citation>
    <scope>NUCLEOTIDE SEQUENCE [LARGE SCALE GENOMIC DNA]</scope>
    <source>
        <strain evidence="2 3">KUDC8001</strain>
    </source>
</reference>
<feature type="transmembrane region" description="Helical" evidence="1">
    <location>
        <begin position="205"/>
        <end position="225"/>
    </location>
</feature>
<dbReference type="PROSITE" id="PS51257">
    <property type="entry name" value="PROKAR_LIPOPROTEIN"/>
    <property type="match status" value="1"/>
</dbReference>
<evidence type="ECO:0000313" key="2">
    <source>
        <dbReference type="EMBL" id="QMU27938.1"/>
    </source>
</evidence>